<accession>A0A8B6CCD9</accession>
<name>A0A8B6CCD9_MYTGA</name>
<dbReference type="InterPro" id="IPR035234">
    <property type="entry name" value="IgGFc-bd_N"/>
</dbReference>
<sequence length="400" mass="44559">MFTEPPRSDNVPRLYIRASESGTVSVYSKAGLFRTVDLNSGNNSIDIPNSLFTKDGISNDGIHVNSTVHIVLYGFVTDTAVDGYLAVPSAILDDKYIIPTFKPSKNEDLRKSLLGVVSLEANTQVKIKLRIPVSSTKVKYKNLSYGNGETLSITLSKLQTLQISHIYDLSGSIVTSNKPVGVVSGNKCNAINNFYCNAFIEMVLPVNQLVQEFIIPTIAKRNDSVVRVYCHEATQLKITTLNQIYLLNIEQEHFFEFNSSHLAYINANESVLVVSFPKDIPNFDAYMMTVPGITHYRSNYNFTVPAGYNSFISVSYIVTNVSARYNPLDGFKIDNRKLILTNIFNKTINIYSIATFSSATEGGDHEIRHDSNLKFGLWIYGEKQEEGYGYPGGIAYISQP</sequence>
<evidence type="ECO:0000313" key="2">
    <source>
        <dbReference type="EMBL" id="VDI03175.1"/>
    </source>
</evidence>
<protein>
    <recommendedName>
        <fullName evidence="1">IgGFc-binding protein N-terminal domain-containing protein</fullName>
    </recommendedName>
</protein>
<gene>
    <name evidence="2" type="ORF">MGAL_10B068988</name>
</gene>
<dbReference type="PANTHER" id="PTHR46534:SF1">
    <property type="entry name" value="IGGFC-BINDING PROTEIN N-TERMINAL DOMAIN-CONTAINING PROTEIN"/>
    <property type="match status" value="1"/>
</dbReference>
<organism evidence="2 3">
    <name type="scientific">Mytilus galloprovincialis</name>
    <name type="common">Mediterranean mussel</name>
    <dbReference type="NCBI Taxonomy" id="29158"/>
    <lineage>
        <taxon>Eukaryota</taxon>
        <taxon>Metazoa</taxon>
        <taxon>Spiralia</taxon>
        <taxon>Lophotrochozoa</taxon>
        <taxon>Mollusca</taxon>
        <taxon>Bivalvia</taxon>
        <taxon>Autobranchia</taxon>
        <taxon>Pteriomorphia</taxon>
        <taxon>Mytilida</taxon>
        <taxon>Mytiloidea</taxon>
        <taxon>Mytilidae</taxon>
        <taxon>Mytilinae</taxon>
        <taxon>Mytilus</taxon>
    </lineage>
</organism>
<proteinExistence type="predicted"/>
<dbReference type="Pfam" id="PF17517">
    <property type="entry name" value="IgGFc_binding"/>
    <property type="match status" value="1"/>
</dbReference>
<evidence type="ECO:0000259" key="1">
    <source>
        <dbReference type="Pfam" id="PF17517"/>
    </source>
</evidence>
<evidence type="ECO:0000313" key="3">
    <source>
        <dbReference type="Proteomes" id="UP000596742"/>
    </source>
</evidence>
<dbReference type="PANTHER" id="PTHR46534">
    <property type="entry name" value="IGGFC_BINDING DOMAIN-CONTAINING PROTEIN"/>
    <property type="match status" value="1"/>
</dbReference>
<feature type="domain" description="IgGFc-binding protein N-terminal" evidence="1">
    <location>
        <begin position="82"/>
        <end position="381"/>
    </location>
</feature>
<dbReference type="EMBL" id="UYJE01001568">
    <property type="protein sequence ID" value="VDI03175.1"/>
    <property type="molecule type" value="Genomic_DNA"/>
</dbReference>
<keyword evidence="3" id="KW-1185">Reference proteome</keyword>
<reference evidence="2" key="1">
    <citation type="submission" date="2018-11" db="EMBL/GenBank/DDBJ databases">
        <authorList>
            <person name="Alioto T."/>
            <person name="Alioto T."/>
        </authorList>
    </citation>
    <scope>NUCLEOTIDE SEQUENCE</scope>
</reference>
<dbReference type="OrthoDB" id="6142386at2759"/>
<comment type="caution">
    <text evidence="2">The sequence shown here is derived from an EMBL/GenBank/DDBJ whole genome shotgun (WGS) entry which is preliminary data.</text>
</comment>
<dbReference type="AlphaFoldDB" id="A0A8B6CCD9"/>
<dbReference type="Proteomes" id="UP000596742">
    <property type="component" value="Unassembled WGS sequence"/>
</dbReference>